<comment type="caution">
    <text evidence="3">The sequence shown here is derived from an EMBL/GenBank/DDBJ whole genome shotgun (WGS) entry which is preliminary data.</text>
</comment>
<keyword evidence="4" id="KW-1185">Reference proteome</keyword>
<evidence type="ECO:0000313" key="4">
    <source>
        <dbReference type="Proteomes" id="UP001275932"/>
    </source>
</evidence>
<name>A0ABU4WG69_9BACT</name>
<dbReference type="CDD" id="cd05233">
    <property type="entry name" value="SDR_c"/>
    <property type="match status" value="1"/>
</dbReference>
<accession>A0ABU4WG69</accession>
<reference evidence="3 4" key="1">
    <citation type="submission" date="2022-03" db="EMBL/GenBank/DDBJ databases">
        <title>Novel taxa within the pig intestine.</title>
        <authorList>
            <person name="Wylensek D."/>
            <person name="Bishof K."/>
            <person name="Afrizal A."/>
            <person name="Clavel T."/>
        </authorList>
    </citation>
    <scope>NUCLEOTIDE SEQUENCE [LARGE SCALE GENOMIC DNA]</scope>
    <source>
        <strain evidence="3 4">CLA-KB-P66</strain>
    </source>
</reference>
<organism evidence="3 4">
    <name type="scientific">Intestinicryptomonas porci</name>
    <dbReference type="NCBI Taxonomy" id="2926320"/>
    <lineage>
        <taxon>Bacteria</taxon>
        <taxon>Pseudomonadati</taxon>
        <taxon>Verrucomicrobiota</taxon>
        <taxon>Opitutia</taxon>
        <taxon>Opitutales</taxon>
        <taxon>Intestinicryptomonaceae</taxon>
        <taxon>Intestinicryptomonas</taxon>
    </lineage>
</organism>
<dbReference type="PANTHER" id="PTHR42760:SF133">
    <property type="entry name" value="3-OXOACYL-[ACYL-CARRIER-PROTEIN] REDUCTASE"/>
    <property type="match status" value="1"/>
</dbReference>
<dbReference type="SUPFAM" id="SSF51735">
    <property type="entry name" value="NAD(P)-binding Rossmann-fold domains"/>
    <property type="match status" value="1"/>
</dbReference>
<dbReference type="PRINTS" id="PR00081">
    <property type="entry name" value="GDHRDH"/>
</dbReference>
<proteinExistence type="inferred from homology"/>
<dbReference type="RefSeq" id="WP_370396182.1">
    <property type="nucleotide sequence ID" value="NZ_JALBUT010000001.1"/>
</dbReference>
<protein>
    <submittedName>
        <fullName evidence="3">SDR family oxidoreductase</fullName>
    </submittedName>
</protein>
<evidence type="ECO:0000256" key="1">
    <source>
        <dbReference type="ARBA" id="ARBA00006484"/>
    </source>
</evidence>
<keyword evidence="2" id="KW-0560">Oxidoreductase</keyword>
<dbReference type="InterPro" id="IPR002347">
    <property type="entry name" value="SDR_fam"/>
</dbReference>
<dbReference type="Gene3D" id="3.40.50.720">
    <property type="entry name" value="NAD(P)-binding Rossmann-like Domain"/>
    <property type="match status" value="1"/>
</dbReference>
<dbReference type="InterPro" id="IPR036291">
    <property type="entry name" value="NAD(P)-bd_dom_sf"/>
</dbReference>
<dbReference type="EMBL" id="JALBUT010000001">
    <property type="protein sequence ID" value="MDX8414733.1"/>
    <property type="molecule type" value="Genomic_DNA"/>
</dbReference>
<sequence>MGIKSKIMHLVSFLLHGESKPIYAQVSYLSPGNRLAGKKIIITGGGRGLGFAMAKKFAAEGAEVLIAGRNEQTLKDSAAMIGCRYLKLDVSTPSEFEPFIEKSEKILGGANVLVNNAGISLHERTFFDVTPETFDKQIDTNLKGAFFLTQVFIAHLKNRNTKGNVLFVSSETGDTMDFRPYGFTKAAVNSMVQGLAYLFRKEGIRINAVAPGITASDMTGIKAGGNLNAGEYAAGRFYLPEEVAEIAAFLVSDSSGCVSGQIITCNNAQTINARWK</sequence>
<evidence type="ECO:0000313" key="3">
    <source>
        <dbReference type="EMBL" id="MDX8414733.1"/>
    </source>
</evidence>
<evidence type="ECO:0000256" key="2">
    <source>
        <dbReference type="ARBA" id="ARBA00023002"/>
    </source>
</evidence>
<comment type="similarity">
    <text evidence="1">Belongs to the short-chain dehydrogenases/reductases (SDR) family.</text>
</comment>
<dbReference type="Proteomes" id="UP001275932">
    <property type="component" value="Unassembled WGS sequence"/>
</dbReference>
<gene>
    <name evidence="3" type="ORF">MOX91_00845</name>
</gene>
<dbReference type="PANTHER" id="PTHR42760">
    <property type="entry name" value="SHORT-CHAIN DEHYDROGENASES/REDUCTASES FAMILY MEMBER"/>
    <property type="match status" value="1"/>
</dbReference>
<dbReference type="Pfam" id="PF13561">
    <property type="entry name" value="adh_short_C2"/>
    <property type="match status" value="1"/>
</dbReference>
<dbReference type="PRINTS" id="PR00080">
    <property type="entry name" value="SDRFAMILY"/>
</dbReference>